<dbReference type="EMBL" id="CACVKT020004828">
    <property type="protein sequence ID" value="CAC5391793.1"/>
    <property type="molecule type" value="Genomic_DNA"/>
</dbReference>
<name>A0A6J8C644_MYTCO</name>
<keyword evidence="4" id="KW-0012">Acyltransferase</keyword>
<proteinExistence type="predicted"/>
<dbReference type="PROSITE" id="PS50119">
    <property type="entry name" value="ZF_BBOX"/>
    <property type="match status" value="1"/>
</dbReference>
<reference evidence="4 5" key="1">
    <citation type="submission" date="2020-06" db="EMBL/GenBank/DDBJ databases">
        <authorList>
            <person name="Li R."/>
            <person name="Bekaert M."/>
        </authorList>
    </citation>
    <scope>NUCLEOTIDE SEQUENCE [LARGE SCALE GENOMIC DNA]</scope>
    <source>
        <strain evidence="5">wild</strain>
    </source>
</reference>
<keyword evidence="1" id="KW-0479">Metal-binding</keyword>
<dbReference type="AlphaFoldDB" id="A0A6J8C644"/>
<dbReference type="OrthoDB" id="10401726at2759"/>
<evidence type="ECO:0000256" key="1">
    <source>
        <dbReference type="PROSITE-ProRule" id="PRU00024"/>
    </source>
</evidence>
<evidence type="ECO:0000256" key="2">
    <source>
        <dbReference type="SAM" id="Coils"/>
    </source>
</evidence>
<keyword evidence="5" id="KW-1185">Reference proteome</keyword>
<feature type="domain" description="B box-type" evidence="3">
    <location>
        <begin position="85"/>
        <end position="124"/>
    </location>
</feature>
<keyword evidence="2" id="KW-0175">Coiled coil</keyword>
<dbReference type="GO" id="GO:0061630">
    <property type="term" value="F:ubiquitin protein ligase activity"/>
    <property type="evidence" value="ECO:0007669"/>
    <property type="project" value="UniProtKB-EC"/>
</dbReference>
<evidence type="ECO:0000259" key="3">
    <source>
        <dbReference type="PROSITE" id="PS50119"/>
    </source>
</evidence>
<keyword evidence="1" id="KW-0863">Zinc-finger</keyword>
<dbReference type="SUPFAM" id="SSF57845">
    <property type="entry name" value="B-box zinc-binding domain"/>
    <property type="match status" value="1"/>
</dbReference>
<keyword evidence="1" id="KW-0862">Zinc</keyword>
<accession>A0A6J8C644</accession>
<dbReference type="GO" id="GO:0008270">
    <property type="term" value="F:zinc ion binding"/>
    <property type="evidence" value="ECO:0007669"/>
    <property type="project" value="UniProtKB-KW"/>
</dbReference>
<organism evidence="4 5">
    <name type="scientific">Mytilus coruscus</name>
    <name type="common">Sea mussel</name>
    <dbReference type="NCBI Taxonomy" id="42192"/>
    <lineage>
        <taxon>Eukaryota</taxon>
        <taxon>Metazoa</taxon>
        <taxon>Spiralia</taxon>
        <taxon>Lophotrochozoa</taxon>
        <taxon>Mollusca</taxon>
        <taxon>Bivalvia</taxon>
        <taxon>Autobranchia</taxon>
        <taxon>Pteriomorphia</taxon>
        <taxon>Mytilida</taxon>
        <taxon>Mytiloidea</taxon>
        <taxon>Mytilidae</taxon>
        <taxon>Mytilinae</taxon>
        <taxon>Mytilus</taxon>
    </lineage>
</organism>
<dbReference type="EC" id="2.3.2.27" evidence="4"/>
<protein>
    <submittedName>
        <fullName evidence="4">TRIM37</fullName>
        <ecNumber evidence="4">2.3.2.27</ecNumber>
    </submittedName>
</protein>
<feature type="coiled-coil region" evidence="2">
    <location>
        <begin position="121"/>
        <end position="162"/>
    </location>
</feature>
<gene>
    <name evidence="4" type="ORF">MCOR_26776</name>
</gene>
<sequence>MGNFFFRGSNTDVIEIAEGDQETNHLPLKENDAQAPIHKPNDQYDEAKSVIDYKEDLGILHNVPQNVHQIPRRNTADLEVLLKNSFAGVCNHQRENCTVYCMCCKKYICHQCVCHHNGHNVQDIKKLLHDLRQNIKNLQINMEKQENKISECFERLQDMSAQQNKYIDLTCEALSRRYSHFVSDLEEEVVKL</sequence>
<evidence type="ECO:0000313" key="5">
    <source>
        <dbReference type="Proteomes" id="UP000507470"/>
    </source>
</evidence>
<evidence type="ECO:0000313" key="4">
    <source>
        <dbReference type="EMBL" id="CAC5391793.1"/>
    </source>
</evidence>
<dbReference type="Gene3D" id="3.30.160.60">
    <property type="entry name" value="Classic Zinc Finger"/>
    <property type="match status" value="1"/>
</dbReference>
<keyword evidence="4" id="KW-0808">Transferase</keyword>
<dbReference type="Proteomes" id="UP000507470">
    <property type="component" value="Unassembled WGS sequence"/>
</dbReference>
<dbReference type="InterPro" id="IPR000315">
    <property type="entry name" value="Znf_B-box"/>
</dbReference>